<evidence type="ECO:0000313" key="1">
    <source>
        <dbReference type="EMBL" id="KAF2427368.1"/>
    </source>
</evidence>
<sequence>MALPTRIKVNIRDLWTKPESKVQKQIAELKTLLGHDVLIEPEWALLWTALGKYFPDSATFVPAIASVVTSWCKSMVELAEDDRNAAWTDQLLEKLSKSHGLKIVLEVQDGRPSTVWVENHRCFEICFPKSDPPAQSTMIAGFHDDLRVAFEPVPQRASLPSRSNTNNNDKDELFTEIDQSDFDTASIMTPATTNRLASHPARVESLPDINMIERPEALMKKPPYHLIVQHTSYSKEISVQCSHQPSLELMSEYFKVWVKRNHNQTTKPPAAEILMRESCFGLGLMYDRLEFTLNSYDYKHGLSPVMILNFVESILGYRMTYQDAHSWTFRRDTVLH</sequence>
<dbReference type="EMBL" id="MU007060">
    <property type="protein sequence ID" value="KAF2427368.1"/>
    <property type="molecule type" value="Genomic_DNA"/>
</dbReference>
<dbReference type="AlphaFoldDB" id="A0A9P4TVC2"/>
<gene>
    <name evidence="1" type="ORF">EJ08DRAFT_680968</name>
</gene>
<organism evidence="1 2">
    <name type="scientific">Tothia fuscella</name>
    <dbReference type="NCBI Taxonomy" id="1048955"/>
    <lineage>
        <taxon>Eukaryota</taxon>
        <taxon>Fungi</taxon>
        <taxon>Dikarya</taxon>
        <taxon>Ascomycota</taxon>
        <taxon>Pezizomycotina</taxon>
        <taxon>Dothideomycetes</taxon>
        <taxon>Pleosporomycetidae</taxon>
        <taxon>Venturiales</taxon>
        <taxon>Cylindrosympodiaceae</taxon>
        <taxon>Tothia</taxon>
    </lineage>
</organism>
<dbReference type="Proteomes" id="UP000800235">
    <property type="component" value="Unassembled WGS sequence"/>
</dbReference>
<evidence type="ECO:0000313" key="2">
    <source>
        <dbReference type="Proteomes" id="UP000800235"/>
    </source>
</evidence>
<dbReference type="OrthoDB" id="4926491at2759"/>
<comment type="caution">
    <text evidence="1">The sequence shown here is derived from an EMBL/GenBank/DDBJ whole genome shotgun (WGS) entry which is preliminary data.</text>
</comment>
<reference evidence="1" key="1">
    <citation type="journal article" date="2020" name="Stud. Mycol.">
        <title>101 Dothideomycetes genomes: a test case for predicting lifestyles and emergence of pathogens.</title>
        <authorList>
            <person name="Haridas S."/>
            <person name="Albert R."/>
            <person name="Binder M."/>
            <person name="Bloem J."/>
            <person name="Labutti K."/>
            <person name="Salamov A."/>
            <person name="Andreopoulos B."/>
            <person name="Baker S."/>
            <person name="Barry K."/>
            <person name="Bills G."/>
            <person name="Bluhm B."/>
            <person name="Cannon C."/>
            <person name="Castanera R."/>
            <person name="Culley D."/>
            <person name="Daum C."/>
            <person name="Ezra D."/>
            <person name="Gonzalez J."/>
            <person name="Henrissat B."/>
            <person name="Kuo A."/>
            <person name="Liang C."/>
            <person name="Lipzen A."/>
            <person name="Lutzoni F."/>
            <person name="Magnuson J."/>
            <person name="Mondo S."/>
            <person name="Nolan M."/>
            <person name="Ohm R."/>
            <person name="Pangilinan J."/>
            <person name="Park H.-J."/>
            <person name="Ramirez L."/>
            <person name="Alfaro M."/>
            <person name="Sun H."/>
            <person name="Tritt A."/>
            <person name="Yoshinaga Y."/>
            <person name="Zwiers L.-H."/>
            <person name="Turgeon B."/>
            <person name="Goodwin S."/>
            <person name="Spatafora J."/>
            <person name="Crous P."/>
            <person name="Grigoriev I."/>
        </authorList>
    </citation>
    <scope>NUCLEOTIDE SEQUENCE</scope>
    <source>
        <strain evidence="1">CBS 130266</strain>
    </source>
</reference>
<accession>A0A9P4TVC2</accession>
<name>A0A9P4TVC2_9PEZI</name>
<protein>
    <submittedName>
        <fullName evidence="1">Uncharacterized protein</fullName>
    </submittedName>
</protein>
<proteinExistence type="predicted"/>
<keyword evidence="2" id="KW-1185">Reference proteome</keyword>